<feature type="transmembrane region" description="Helical" evidence="8">
    <location>
        <begin position="200"/>
        <end position="221"/>
    </location>
</feature>
<feature type="domain" description="Ammonium transporter AmtB-like" evidence="9">
    <location>
        <begin position="368"/>
        <end position="498"/>
    </location>
</feature>
<evidence type="ECO:0000256" key="5">
    <source>
        <dbReference type="ARBA" id="ARBA00022989"/>
    </source>
</evidence>
<evidence type="ECO:0000313" key="11">
    <source>
        <dbReference type="Proteomes" id="UP001239445"/>
    </source>
</evidence>
<evidence type="ECO:0000259" key="9">
    <source>
        <dbReference type="Pfam" id="PF00909"/>
    </source>
</evidence>
<comment type="subcellular location">
    <subcellularLocation>
        <location evidence="1">Membrane</location>
        <topology evidence="1">Multi-pass membrane protein</topology>
    </subcellularLocation>
</comment>
<reference evidence="10" key="1">
    <citation type="submission" date="2023-06" db="EMBL/GenBank/DDBJ databases">
        <title>Genome-scale phylogeny and comparative genomics of the fungal order Sordariales.</title>
        <authorList>
            <consortium name="Lawrence Berkeley National Laboratory"/>
            <person name="Hensen N."/>
            <person name="Bonometti L."/>
            <person name="Westerberg I."/>
            <person name="Brannstrom I.O."/>
            <person name="Guillou S."/>
            <person name="Cros-Aarteil S."/>
            <person name="Calhoun S."/>
            <person name="Haridas S."/>
            <person name="Kuo A."/>
            <person name="Mondo S."/>
            <person name="Pangilinan J."/>
            <person name="Riley R."/>
            <person name="Labutti K."/>
            <person name="Andreopoulos B."/>
            <person name="Lipzen A."/>
            <person name="Chen C."/>
            <person name="Yanf M."/>
            <person name="Daum C."/>
            <person name="Ng V."/>
            <person name="Clum A."/>
            <person name="Steindorff A."/>
            <person name="Ohm R."/>
            <person name="Martin F."/>
            <person name="Silar P."/>
            <person name="Natvig D."/>
            <person name="Lalanne C."/>
            <person name="Gautier V."/>
            <person name="Ament-Velasquez S.L."/>
            <person name="Kruys A."/>
            <person name="Hutchinson M.I."/>
            <person name="Powell A.J."/>
            <person name="Barry K."/>
            <person name="Miller A.N."/>
            <person name="Grigoriev I.V."/>
            <person name="Debuchy R."/>
            <person name="Gladieux P."/>
            <person name="Thoren M.H."/>
            <person name="Johannesson H."/>
        </authorList>
    </citation>
    <scope>NUCLEOTIDE SEQUENCE</scope>
    <source>
        <strain evidence="10">PSN4</strain>
    </source>
</reference>
<dbReference type="EMBL" id="MU839829">
    <property type="protein sequence ID" value="KAK1758089.1"/>
    <property type="molecule type" value="Genomic_DNA"/>
</dbReference>
<comment type="caution">
    <text evidence="10">The sequence shown here is derived from an EMBL/GenBank/DDBJ whole genome shotgun (WGS) entry which is preliminary data.</text>
</comment>
<evidence type="ECO:0000256" key="6">
    <source>
        <dbReference type="ARBA" id="ARBA00023136"/>
    </source>
</evidence>
<dbReference type="InterPro" id="IPR001905">
    <property type="entry name" value="Ammonium_transpt"/>
</dbReference>
<dbReference type="PANTHER" id="PTHR43029">
    <property type="entry name" value="AMMONIUM TRANSPORTER MEP2"/>
    <property type="match status" value="1"/>
</dbReference>
<dbReference type="Gene3D" id="1.10.3430.10">
    <property type="entry name" value="Ammonium transporter AmtB like domains"/>
    <property type="match status" value="1"/>
</dbReference>
<feature type="transmembrane region" description="Helical" evidence="8">
    <location>
        <begin position="39"/>
        <end position="60"/>
    </location>
</feature>
<evidence type="ECO:0000256" key="2">
    <source>
        <dbReference type="ARBA" id="ARBA00005887"/>
    </source>
</evidence>
<gene>
    <name evidence="10" type="ORF">QBC47DRAFT_132897</name>
</gene>
<keyword evidence="11" id="KW-1185">Reference proteome</keyword>
<feature type="transmembrane region" description="Helical" evidence="8">
    <location>
        <begin position="138"/>
        <end position="157"/>
    </location>
</feature>
<dbReference type="InterPro" id="IPR029020">
    <property type="entry name" value="Ammonium/urea_transptr"/>
</dbReference>
<dbReference type="PANTHER" id="PTHR43029:SF10">
    <property type="entry name" value="AMMONIUM TRANSPORTER MEP2"/>
    <property type="match status" value="1"/>
</dbReference>
<feature type="domain" description="Ammonium transporter AmtB-like" evidence="9">
    <location>
        <begin position="40"/>
        <end position="218"/>
    </location>
</feature>
<evidence type="ECO:0000256" key="7">
    <source>
        <dbReference type="ARBA" id="ARBA00023177"/>
    </source>
</evidence>
<feature type="transmembrane region" description="Helical" evidence="8">
    <location>
        <begin position="164"/>
        <end position="180"/>
    </location>
</feature>
<accession>A0AAJ0BJ43</accession>
<organism evidence="10 11">
    <name type="scientific">Echria macrotheca</name>
    <dbReference type="NCBI Taxonomy" id="438768"/>
    <lineage>
        <taxon>Eukaryota</taxon>
        <taxon>Fungi</taxon>
        <taxon>Dikarya</taxon>
        <taxon>Ascomycota</taxon>
        <taxon>Pezizomycotina</taxon>
        <taxon>Sordariomycetes</taxon>
        <taxon>Sordariomycetidae</taxon>
        <taxon>Sordariales</taxon>
        <taxon>Schizotheciaceae</taxon>
        <taxon>Echria</taxon>
    </lineage>
</organism>
<evidence type="ECO:0000256" key="1">
    <source>
        <dbReference type="ARBA" id="ARBA00004141"/>
    </source>
</evidence>
<dbReference type="Pfam" id="PF00909">
    <property type="entry name" value="Ammonium_transp"/>
    <property type="match status" value="3"/>
</dbReference>
<feature type="transmembrane region" description="Helical" evidence="8">
    <location>
        <begin position="395"/>
        <end position="414"/>
    </location>
</feature>
<keyword evidence="4 8" id="KW-0812">Transmembrane</keyword>
<name>A0AAJ0BJ43_9PEZI</name>
<proteinExistence type="inferred from homology"/>
<dbReference type="SUPFAM" id="SSF111352">
    <property type="entry name" value="Ammonium transporter"/>
    <property type="match status" value="2"/>
</dbReference>
<feature type="transmembrane region" description="Helical" evidence="8">
    <location>
        <begin position="426"/>
        <end position="451"/>
    </location>
</feature>
<feature type="transmembrane region" description="Helical" evidence="8">
    <location>
        <begin position="471"/>
        <end position="498"/>
    </location>
</feature>
<evidence type="ECO:0000256" key="8">
    <source>
        <dbReference type="SAM" id="Phobius"/>
    </source>
</evidence>
<evidence type="ECO:0000256" key="4">
    <source>
        <dbReference type="ARBA" id="ARBA00022692"/>
    </source>
</evidence>
<dbReference type="Proteomes" id="UP001239445">
    <property type="component" value="Unassembled WGS sequence"/>
</dbReference>
<dbReference type="GO" id="GO:0008519">
    <property type="term" value="F:ammonium channel activity"/>
    <property type="evidence" value="ECO:0007669"/>
    <property type="project" value="InterPro"/>
</dbReference>
<keyword evidence="6 8" id="KW-0472">Membrane</keyword>
<dbReference type="GO" id="GO:0005886">
    <property type="term" value="C:plasma membrane"/>
    <property type="evidence" value="ECO:0007669"/>
    <property type="project" value="TreeGrafter"/>
</dbReference>
<keyword evidence="7" id="KW-0924">Ammonia transport</keyword>
<evidence type="ECO:0000256" key="3">
    <source>
        <dbReference type="ARBA" id="ARBA00022448"/>
    </source>
</evidence>
<feature type="transmembrane region" description="Helical" evidence="8">
    <location>
        <begin position="288"/>
        <end position="305"/>
    </location>
</feature>
<feature type="domain" description="Ammonium transporter AmtB-like" evidence="9">
    <location>
        <begin position="284"/>
        <end position="342"/>
    </location>
</feature>
<comment type="similarity">
    <text evidence="2">Belongs to the ammonia transporter channel (TC 1.A.11.2) family.</text>
</comment>
<keyword evidence="5 8" id="KW-1133">Transmembrane helix</keyword>
<protein>
    <submittedName>
        <fullName evidence="10">Rh-like protein/ammonium transporter</fullName>
    </submittedName>
</protein>
<feature type="transmembrane region" description="Helical" evidence="8">
    <location>
        <begin position="72"/>
        <end position="90"/>
    </location>
</feature>
<dbReference type="InterPro" id="IPR024041">
    <property type="entry name" value="NH4_transpt_AmtB-like_dom"/>
</dbReference>
<evidence type="ECO:0000313" key="10">
    <source>
        <dbReference type="EMBL" id="KAK1758089.1"/>
    </source>
</evidence>
<dbReference type="AlphaFoldDB" id="A0AAJ0BJ43"/>
<keyword evidence="3" id="KW-0813">Transport</keyword>
<sequence length="529" mass="56898">MASYPLDVAPPLLRKIQGGLVSDDALLQSPQDFFQGADIVWVMVAGGLVLQMIPAIAMFYSGATDRSSTLTLLRMPIITAAFCSVQWYLWGYALTFASGPGETTSTWYGGHIRAMALYRAWIRPVGAAGPKIPELLYAFYQGMFAAFTPALVCGGVIKRFKMGRFLIFIWLWSLLVYYPVARWAWSPDGFSSQHGVMDFAGGTVVHITSGTAAGAVVLFHAMEKYGWGIFKQAWRTITTSADEGKEVDAMKLRTRLAAGNQQNGGTVSDEELGEQNHFVLTRDAPHSINNLVIGTMLLWIGWLGFNGGSALGGNLRAVSACASTHVAASTGGCVMLVLFWTAEEAARRWPTLFGGGSSDGSGDGSGGGKLSVVHFCDGAVVGLVAVTPAAGYVPVWSAGCIGAISAIIIFGLKGTFLQHLMRGDPLFVFLIHAGGGFVGMVLTGCFAKDYVVGFDGFSVLLDRSVAERVGWQVADACMGFGYSLAMTTGILLFMKILLRPFSGTWRLLGDNEVDKLEAELEYKWRKRSE</sequence>